<dbReference type="VEuPathDB" id="AmoebaDB:NAEGRDRAFT_61833"/>
<proteinExistence type="predicted"/>
<evidence type="ECO:0000313" key="2">
    <source>
        <dbReference type="Proteomes" id="UP000006671"/>
    </source>
</evidence>
<dbReference type="InParanoid" id="D2UZ72"/>
<accession>D2UZ72</accession>
<organism evidence="2">
    <name type="scientific">Naegleria gruberi</name>
    <name type="common">Amoeba</name>
    <dbReference type="NCBI Taxonomy" id="5762"/>
    <lineage>
        <taxon>Eukaryota</taxon>
        <taxon>Discoba</taxon>
        <taxon>Heterolobosea</taxon>
        <taxon>Tetramitia</taxon>
        <taxon>Eutetramitia</taxon>
        <taxon>Vahlkampfiidae</taxon>
        <taxon>Naegleria</taxon>
    </lineage>
</organism>
<dbReference type="EMBL" id="GG738846">
    <property type="protein sequence ID" value="EFC50102.1"/>
    <property type="molecule type" value="Genomic_DNA"/>
</dbReference>
<keyword evidence="2" id="KW-1185">Reference proteome</keyword>
<protein>
    <submittedName>
        <fullName evidence="1">Predicted protein</fullName>
    </submittedName>
</protein>
<sequence>MIQEYSKTVDILYGNIYQVKIEDLESDSIENLTIYSKISHKNRVDQLLIILDHCQCVYNQYFIVNNDVQLYKYLTLSIKYGNVYENVKYLVYENSELKSKVLNYFICRECKTNYNNFKKYKQLKINILNSYIQSIINRLGVKTDYVNNYVIYLTQCVKYFQSFGHLRNINKYQQAMPKMIRLILTRNTHQFSHHCKLNYSEILNSIGQYDSSEILEQSLFLDHSVHPMQIFKYIKTQNEMYLLDLDQFIQILYEKLHKGKPLSQQKFYNYLIYKFGYFNNDLLIEKYNETQIILKQFIEQQISNIILSPQCFKEKEILKSILSKLNIESITKSDPNWQNHLSNLYQFLLLNAYNKIH</sequence>
<name>D2UZ72_NAEGR</name>
<dbReference type="GeneID" id="8863233"/>
<gene>
    <name evidence="1" type="ORF">NAEGRDRAFT_61833</name>
</gene>
<dbReference type="RefSeq" id="XP_002682846.1">
    <property type="nucleotide sequence ID" value="XM_002682800.1"/>
</dbReference>
<reference evidence="1 2" key="1">
    <citation type="journal article" date="2010" name="Cell">
        <title>The genome of Naegleria gruberi illuminates early eukaryotic versatility.</title>
        <authorList>
            <person name="Fritz-Laylin L.K."/>
            <person name="Prochnik S.E."/>
            <person name="Ginger M.L."/>
            <person name="Dacks J.B."/>
            <person name="Carpenter M.L."/>
            <person name="Field M.C."/>
            <person name="Kuo A."/>
            <person name="Paredez A."/>
            <person name="Chapman J."/>
            <person name="Pham J."/>
            <person name="Shu S."/>
            <person name="Neupane R."/>
            <person name="Cipriano M."/>
            <person name="Mancuso J."/>
            <person name="Tu H."/>
            <person name="Salamov A."/>
            <person name="Lindquist E."/>
            <person name="Shapiro H."/>
            <person name="Lucas S."/>
            <person name="Grigoriev I.V."/>
            <person name="Cande W.Z."/>
            <person name="Fulton C."/>
            <person name="Rokhsar D.S."/>
            <person name="Dawson S.C."/>
        </authorList>
    </citation>
    <scope>NUCLEOTIDE SEQUENCE [LARGE SCALE GENOMIC DNA]</scope>
    <source>
        <strain evidence="1 2">NEG-M</strain>
    </source>
</reference>
<dbReference type="Proteomes" id="UP000006671">
    <property type="component" value="Unassembled WGS sequence"/>
</dbReference>
<dbReference type="OrthoDB" id="10432054at2759"/>
<dbReference type="KEGG" id="ngr:NAEGRDRAFT_61833"/>
<dbReference type="AlphaFoldDB" id="D2UZ72"/>
<evidence type="ECO:0000313" key="1">
    <source>
        <dbReference type="EMBL" id="EFC50102.1"/>
    </source>
</evidence>